<dbReference type="RefSeq" id="WP_252768000.1">
    <property type="nucleotide sequence ID" value="NZ_JAMXMC010000001.1"/>
</dbReference>
<reference evidence="9 10" key="1">
    <citation type="submission" date="2022-06" db="EMBL/GenBank/DDBJ databases">
        <title>Ideonella sp. NS12-5 Genome sequencing and assembly.</title>
        <authorList>
            <person name="Jung Y."/>
        </authorList>
    </citation>
    <scope>NUCLEOTIDE SEQUENCE [LARGE SCALE GENOMIC DNA]</scope>
    <source>
        <strain evidence="9 10">NS12-5</strain>
    </source>
</reference>
<keyword evidence="2 7" id="KW-0812">Transmembrane</keyword>
<accession>A0ABT1BH68</accession>
<keyword evidence="3 7" id="KW-1133">Transmembrane helix</keyword>
<evidence type="ECO:0000259" key="8">
    <source>
        <dbReference type="Pfam" id="PF04116"/>
    </source>
</evidence>
<evidence type="ECO:0000313" key="10">
    <source>
        <dbReference type="Proteomes" id="UP001204851"/>
    </source>
</evidence>
<evidence type="ECO:0000256" key="6">
    <source>
        <dbReference type="ARBA" id="ARBA00023136"/>
    </source>
</evidence>
<keyword evidence="5" id="KW-0443">Lipid metabolism</keyword>
<keyword evidence="4" id="KW-0560">Oxidoreductase</keyword>
<evidence type="ECO:0000256" key="2">
    <source>
        <dbReference type="ARBA" id="ARBA00022692"/>
    </source>
</evidence>
<gene>
    <name evidence="9" type="ORF">M0L44_02395</name>
</gene>
<evidence type="ECO:0000256" key="3">
    <source>
        <dbReference type="ARBA" id="ARBA00022989"/>
    </source>
</evidence>
<evidence type="ECO:0000313" key="9">
    <source>
        <dbReference type="EMBL" id="MCO5975571.1"/>
    </source>
</evidence>
<feature type="transmembrane region" description="Helical" evidence="7">
    <location>
        <begin position="15"/>
        <end position="36"/>
    </location>
</feature>
<dbReference type="Pfam" id="PF04116">
    <property type="entry name" value="FA_hydroxylase"/>
    <property type="match status" value="1"/>
</dbReference>
<comment type="caution">
    <text evidence="9">The sequence shown here is derived from an EMBL/GenBank/DDBJ whole genome shotgun (WGS) entry which is preliminary data.</text>
</comment>
<dbReference type="PANTHER" id="PTHR21624">
    <property type="entry name" value="STEROL DESATURASE-RELATED PROTEIN"/>
    <property type="match status" value="1"/>
</dbReference>
<keyword evidence="10" id="KW-1185">Reference proteome</keyword>
<organism evidence="9 10">
    <name type="scientific">Ideonella oryzae</name>
    <dbReference type="NCBI Taxonomy" id="2937441"/>
    <lineage>
        <taxon>Bacteria</taxon>
        <taxon>Pseudomonadati</taxon>
        <taxon>Pseudomonadota</taxon>
        <taxon>Betaproteobacteria</taxon>
        <taxon>Burkholderiales</taxon>
        <taxon>Sphaerotilaceae</taxon>
        <taxon>Ideonella</taxon>
    </lineage>
</organism>
<evidence type="ECO:0000256" key="5">
    <source>
        <dbReference type="ARBA" id="ARBA00023098"/>
    </source>
</evidence>
<dbReference type="Proteomes" id="UP001204851">
    <property type="component" value="Unassembled WGS sequence"/>
</dbReference>
<sequence>MTLLAPPSGLPLPRVLGGLLGVVLAAVLVEALVLSYRGRYDWRALVTTLGDMALRRAVGLTGLSLAGPLFSWAWAHRVHTLDLSTGGQWAGLFLLSELAYYGFHRAAHRVRWFWASHAVHHSSPQLTLAAALRLGWLGKLTGSTVFFVPLVWLGFAPAAVLGVLSLNLLYQFWLHAEWLPRLGPLEWVLNTPSHHRVHHACNPRYIDRNYGGVLIVFDRLLGTFQAEQAEEPVRYGLVGRPRIDNPIRLGLSEWQRLGRDLWAATDWRQRLAVLVGPPGP</sequence>
<evidence type="ECO:0000256" key="7">
    <source>
        <dbReference type="SAM" id="Phobius"/>
    </source>
</evidence>
<proteinExistence type="predicted"/>
<comment type="subcellular location">
    <subcellularLocation>
        <location evidence="1">Endomembrane system</location>
        <topology evidence="1">Multi-pass membrane protein</topology>
    </subcellularLocation>
</comment>
<feature type="transmembrane region" description="Helical" evidence="7">
    <location>
        <begin position="146"/>
        <end position="170"/>
    </location>
</feature>
<dbReference type="PANTHER" id="PTHR21624:SF1">
    <property type="entry name" value="ALKYLGLYCEROL MONOOXYGENASE"/>
    <property type="match status" value="1"/>
</dbReference>
<feature type="transmembrane region" description="Helical" evidence="7">
    <location>
        <begin position="57"/>
        <end position="75"/>
    </location>
</feature>
<dbReference type="EMBL" id="JAMXMC010000001">
    <property type="protein sequence ID" value="MCO5975571.1"/>
    <property type="molecule type" value="Genomic_DNA"/>
</dbReference>
<evidence type="ECO:0000256" key="1">
    <source>
        <dbReference type="ARBA" id="ARBA00004127"/>
    </source>
</evidence>
<feature type="domain" description="Fatty acid hydroxylase" evidence="8">
    <location>
        <begin position="90"/>
        <end position="223"/>
    </location>
</feature>
<name>A0ABT1BH68_9BURK</name>
<keyword evidence="6 7" id="KW-0472">Membrane</keyword>
<protein>
    <submittedName>
        <fullName evidence="9">Sterol desaturase family protein</fullName>
    </submittedName>
</protein>
<dbReference type="InterPro" id="IPR051689">
    <property type="entry name" value="Sterol_desaturase/TMEM195"/>
</dbReference>
<dbReference type="InterPro" id="IPR006694">
    <property type="entry name" value="Fatty_acid_hydroxylase"/>
</dbReference>
<evidence type="ECO:0000256" key="4">
    <source>
        <dbReference type="ARBA" id="ARBA00023002"/>
    </source>
</evidence>